<evidence type="ECO:0000313" key="1">
    <source>
        <dbReference type="EMBL" id="VDK51887.1"/>
    </source>
</evidence>
<dbReference type="OrthoDB" id="5817901at2759"/>
<sequence>MYMKSEQQAIFINYAPFHEFYEIVPTPTTYCGDQNLSKRWAEIDEKLITIAREQHECVENNHGAVPS</sequence>
<reference evidence="1 2" key="2">
    <citation type="submission" date="2018-11" db="EMBL/GenBank/DDBJ databases">
        <authorList>
            <consortium name="Pathogen Informatics"/>
        </authorList>
    </citation>
    <scope>NUCLEOTIDE SEQUENCE [LARGE SCALE GENOMIC DNA]</scope>
</reference>
<gene>
    <name evidence="1" type="ORF">GPUH_LOCUS5713</name>
</gene>
<dbReference type="Proteomes" id="UP000271098">
    <property type="component" value="Unassembled WGS sequence"/>
</dbReference>
<keyword evidence="2" id="KW-1185">Reference proteome</keyword>
<protein>
    <submittedName>
        <fullName evidence="3">MADF domain-containing protein</fullName>
    </submittedName>
</protein>
<evidence type="ECO:0000313" key="3">
    <source>
        <dbReference type="WBParaSite" id="GPUH_0000572101-mRNA-1"/>
    </source>
</evidence>
<dbReference type="AlphaFoldDB" id="A0A183DAH2"/>
<organism evidence="3">
    <name type="scientific">Gongylonema pulchrum</name>
    <dbReference type="NCBI Taxonomy" id="637853"/>
    <lineage>
        <taxon>Eukaryota</taxon>
        <taxon>Metazoa</taxon>
        <taxon>Ecdysozoa</taxon>
        <taxon>Nematoda</taxon>
        <taxon>Chromadorea</taxon>
        <taxon>Rhabditida</taxon>
        <taxon>Spirurina</taxon>
        <taxon>Spiruromorpha</taxon>
        <taxon>Spiruroidea</taxon>
        <taxon>Gongylonematidae</taxon>
        <taxon>Gongylonema</taxon>
    </lineage>
</organism>
<evidence type="ECO:0000313" key="2">
    <source>
        <dbReference type="Proteomes" id="UP000271098"/>
    </source>
</evidence>
<name>A0A183DAH2_9BILA</name>
<accession>A0A183DAH2</accession>
<dbReference type="WBParaSite" id="GPUH_0000572101-mRNA-1">
    <property type="protein sequence ID" value="GPUH_0000572101-mRNA-1"/>
    <property type="gene ID" value="GPUH_0000572101"/>
</dbReference>
<proteinExistence type="predicted"/>
<reference evidence="3" key="1">
    <citation type="submission" date="2016-06" db="UniProtKB">
        <authorList>
            <consortium name="WormBaseParasite"/>
        </authorList>
    </citation>
    <scope>IDENTIFICATION</scope>
</reference>
<dbReference type="EMBL" id="UYRT01012456">
    <property type="protein sequence ID" value="VDK51887.1"/>
    <property type="molecule type" value="Genomic_DNA"/>
</dbReference>